<gene>
    <name evidence="1" type="ORF">V6N11_037839</name>
</gene>
<keyword evidence="2" id="KW-1185">Reference proteome</keyword>
<dbReference type="EMBL" id="JBBPBN010000353">
    <property type="protein sequence ID" value="KAK8488345.1"/>
    <property type="molecule type" value="Genomic_DNA"/>
</dbReference>
<proteinExistence type="predicted"/>
<accession>A0ABR2A5L3</accession>
<comment type="caution">
    <text evidence="1">The sequence shown here is derived from an EMBL/GenBank/DDBJ whole genome shotgun (WGS) entry which is preliminary data.</text>
</comment>
<dbReference type="Proteomes" id="UP001396334">
    <property type="component" value="Unassembled WGS sequence"/>
</dbReference>
<protein>
    <submittedName>
        <fullName evidence="1">Uncharacterized protein</fullName>
    </submittedName>
</protein>
<name>A0ABR2A5L3_9ROSI</name>
<sequence length="108" mass="12185">MASNFFLNHLQDLDFTNEEQGVVFTPTIQWDASNDDSSLLIIGKMISSKPIDDNAVDDWLALAAFNPNYSIDDYSLFSMNVWVRIYGIPSILMDDDDIAHHTGTLLEL</sequence>
<evidence type="ECO:0000313" key="1">
    <source>
        <dbReference type="EMBL" id="KAK8488345.1"/>
    </source>
</evidence>
<organism evidence="1 2">
    <name type="scientific">Hibiscus sabdariffa</name>
    <name type="common">roselle</name>
    <dbReference type="NCBI Taxonomy" id="183260"/>
    <lineage>
        <taxon>Eukaryota</taxon>
        <taxon>Viridiplantae</taxon>
        <taxon>Streptophyta</taxon>
        <taxon>Embryophyta</taxon>
        <taxon>Tracheophyta</taxon>
        <taxon>Spermatophyta</taxon>
        <taxon>Magnoliopsida</taxon>
        <taxon>eudicotyledons</taxon>
        <taxon>Gunneridae</taxon>
        <taxon>Pentapetalae</taxon>
        <taxon>rosids</taxon>
        <taxon>malvids</taxon>
        <taxon>Malvales</taxon>
        <taxon>Malvaceae</taxon>
        <taxon>Malvoideae</taxon>
        <taxon>Hibiscus</taxon>
    </lineage>
</organism>
<evidence type="ECO:0000313" key="2">
    <source>
        <dbReference type="Proteomes" id="UP001396334"/>
    </source>
</evidence>
<reference evidence="1 2" key="1">
    <citation type="journal article" date="2024" name="G3 (Bethesda)">
        <title>Genome assembly of Hibiscus sabdariffa L. provides insights into metabolisms of medicinal natural products.</title>
        <authorList>
            <person name="Kim T."/>
        </authorList>
    </citation>
    <scope>NUCLEOTIDE SEQUENCE [LARGE SCALE GENOMIC DNA]</scope>
    <source>
        <strain evidence="1">TK-2024</strain>
        <tissue evidence="1">Old leaves</tissue>
    </source>
</reference>